<evidence type="ECO:0000313" key="1">
    <source>
        <dbReference type="EMBL" id="PQM31011.1"/>
    </source>
</evidence>
<comment type="caution">
    <text evidence="1">The sequence shown here is derived from an EMBL/GenBank/DDBJ whole genome shotgun (WGS) entry which is preliminary data.</text>
</comment>
<dbReference type="RefSeq" id="WP_052443468.1">
    <property type="nucleotide sequence ID" value="NZ_CM020866.1"/>
</dbReference>
<keyword evidence="2" id="KW-1185">Reference proteome</keyword>
<dbReference type="AlphaFoldDB" id="A0A2P6FC36"/>
<sequence length="217" mass="26106">MKFYKEKYFKPSTLKNYYVYVKGNVTSFYPQSFTIENLPFNKKNSSKTLKTPIKVLQSQQFIDQKLDQFAETTMKLWQYYQIETYNDRLVFKMTQNNFNVLANKAVAFKTNNNSFANLIPFFRTIFKIFNDKLDPKIKSDTRLSYYTNTDNINLIKNSNALIFQLFRKMNKDGYYLWLDINFSYNAFGYSFFFKPDRHETNTDKKDEFLQTIEFKVV</sequence>
<protein>
    <submittedName>
        <fullName evidence="1">Uncharacterized protein</fullName>
    </submittedName>
</protein>
<dbReference type="OrthoDB" id="390287at2"/>
<accession>A0A2P6FC36</accession>
<dbReference type="STRING" id="2138.SMSRO_v1c07740"/>
<name>A0A2P6FC36_9MOLU</name>
<reference evidence="1 2" key="1">
    <citation type="journal article" date="2015" name="MBio">
        <title>Genome sequence of the Drosophila melanogaster male-killing Spiroplasma strain MSRO endosymbiont.</title>
        <authorList>
            <person name="Paredes J.C."/>
            <person name="Herren J.K."/>
            <person name="Schupfer F."/>
            <person name="Marin R."/>
            <person name="Claverol S."/>
            <person name="Kuo C.H."/>
            <person name="Lemaitre B."/>
            <person name="Beven L."/>
        </authorList>
    </citation>
    <scope>NUCLEOTIDE SEQUENCE [LARGE SCALE GENOMIC DNA]</scope>
    <source>
        <strain evidence="1 2">MSRO</strain>
    </source>
</reference>
<dbReference type="EMBL" id="JTLV02000001">
    <property type="protein sequence ID" value="PQM31011.1"/>
    <property type="molecule type" value="Genomic_DNA"/>
</dbReference>
<gene>
    <name evidence="1" type="ORF">SMSRO_SF008070</name>
</gene>
<dbReference type="Proteomes" id="UP000031565">
    <property type="component" value="Unassembled WGS sequence"/>
</dbReference>
<evidence type="ECO:0000313" key="2">
    <source>
        <dbReference type="Proteomes" id="UP000031565"/>
    </source>
</evidence>
<proteinExistence type="predicted"/>
<organism evidence="1 2">
    <name type="scientific">Spiroplasma poulsonii</name>
    <dbReference type="NCBI Taxonomy" id="2138"/>
    <lineage>
        <taxon>Bacteria</taxon>
        <taxon>Bacillati</taxon>
        <taxon>Mycoplasmatota</taxon>
        <taxon>Mollicutes</taxon>
        <taxon>Entomoplasmatales</taxon>
        <taxon>Spiroplasmataceae</taxon>
        <taxon>Spiroplasma</taxon>
    </lineage>
</organism>